<reference evidence="3 4" key="1">
    <citation type="journal article" date="2018" name="Nat. Biotechnol.">
        <title>A standardized bacterial taxonomy based on genome phylogeny substantially revises the tree of life.</title>
        <authorList>
            <person name="Parks D.H."/>
            <person name="Chuvochina M."/>
            <person name="Waite D.W."/>
            <person name="Rinke C."/>
            <person name="Skarshewski A."/>
            <person name="Chaumeil P.A."/>
            <person name="Hugenholtz P."/>
        </authorList>
    </citation>
    <scope>NUCLEOTIDE SEQUENCE [LARGE SCALE GENOMIC DNA]</scope>
    <source>
        <strain evidence="3">UBA9669</strain>
    </source>
</reference>
<dbReference type="NCBIfam" id="TIGR02532">
    <property type="entry name" value="IV_pilin_GFxxxE"/>
    <property type="match status" value="1"/>
</dbReference>
<dbReference type="InterPro" id="IPR031982">
    <property type="entry name" value="PilE-like"/>
</dbReference>
<keyword evidence="1" id="KW-0488">Methylation</keyword>
<evidence type="ECO:0000313" key="4">
    <source>
        <dbReference type="Proteomes" id="UP000263596"/>
    </source>
</evidence>
<dbReference type="PANTHER" id="PTHR30093">
    <property type="entry name" value="GENERAL SECRETION PATHWAY PROTEIN G"/>
    <property type="match status" value="1"/>
</dbReference>
<dbReference type="AlphaFoldDB" id="A0A3D2SP66"/>
<keyword evidence="2" id="KW-0472">Membrane</keyword>
<evidence type="ECO:0000256" key="1">
    <source>
        <dbReference type="ARBA" id="ARBA00022481"/>
    </source>
</evidence>
<dbReference type="Proteomes" id="UP000263596">
    <property type="component" value="Unassembled WGS sequence"/>
</dbReference>
<name>A0A3D2SP66_9GAMM</name>
<protein>
    <submittedName>
        <fullName evidence="3">Pilus assembly protein PilE</fullName>
    </submittedName>
</protein>
<evidence type="ECO:0000256" key="2">
    <source>
        <dbReference type="SAM" id="Phobius"/>
    </source>
</evidence>
<comment type="caution">
    <text evidence="3">The sequence shown here is derived from an EMBL/GenBank/DDBJ whole genome shotgun (WGS) entry which is preliminary data.</text>
</comment>
<dbReference type="PROSITE" id="PS00409">
    <property type="entry name" value="PROKAR_NTER_METHYL"/>
    <property type="match status" value="1"/>
</dbReference>
<accession>A0A3D2SP66</accession>
<dbReference type="InterPro" id="IPR045584">
    <property type="entry name" value="Pilin-like"/>
</dbReference>
<gene>
    <name evidence="3" type="ORF">DHW29_12040</name>
</gene>
<keyword evidence="2" id="KW-0812">Transmembrane</keyword>
<dbReference type="SUPFAM" id="SSF54523">
    <property type="entry name" value="Pili subunits"/>
    <property type="match status" value="1"/>
</dbReference>
<organism evidence="3 4">
    <name type="scientific">Acinetobacter ursingii</name>
    <dbReference type="NCBI Taxonomy" id="108980"/>
    <lineage>
        <taxon>Bacteria</taxon>
        <taxon>Pseudomonadati</taxon>
        <taxon>Pseudomonadota</taxon>
        <taxon>Gammaproteobacteria</taxon>
        <taxon>Moraxellales</taxon>
        <taxon>Moraxellaceae</taxon>
        <taxon>Acinetobacter</taxon>
    </lineage>
</organism>
<dbReference type="GO" id="GO:0015628">
    <property type="term" value="P:protein secretion by the type II secretion system"/>
    <property type="evidence" value="ECO:0007669"/>
    <property type="project" value="InterPro"/>
</dbReference>
<dbReference type="Gene3D" id="3.30.700.10">
    <property type="entry name" value="Glycoprotein, Type 4 Pilin"/>
    <property type="match status" value="1"/>
</dbReference>
<evidence type="ECO:0000313" key="3">
    <source>
        <dbReference type="EMBL" id="HCK30833.1"/>
    </source>
</evidence>
<dbReference type="PANTHER" id="PTHR30093:SF47">
    <property type="entry name" value="TYPE IV PILUS NON-CORE MINOR PILIN PILE"/>
    <property type="match status" value="1"/>
</dbReference>
<dbReference type="GO" id="GO:0015627">
    <property type="term" value="C:type II protein secretion system complex"/>
    <property type="evidence" value="ECO:0007669"/>
    <property type="project" value="InterPro"/>
</dbReference>
<proteinExistence type="predicted"/>
<dbReference type="EMBL" id="DPVE01000205">
    <property type="protein sequence ID" value="HCK30833.1"/>
    <property type="molecule type" value="Genomic_DNA"/>
</dbReference>
<feature type="transmembrane region" description="Helical" evidence="2">
    <location>
        <begin position="6"/>
        <end position="26"/>
    </location>
</feature>
<dbReference type="GO" id="GO:0043683">
    <property type="term" value="P:type IV pilus assembly"/>
    <property type="evidence" value="ECO:0007669"/>
    <property type="project" value="InterPro"/>
</dbReference>
<dbReference type="Pfam" id="PF07963">
    <property type="entry name" value="N_methyl"/>
    <property type="match status" value="1"/>
</dbReference>
<dbReference type="PRINTS" id="PR00813">
    <property type="entry name" value="BCTERIALGSPG"/>
</dbReference>
<sequence length="176" mass="19455">MVNKGFTLIEIMIVVVIIAILAAIAYPSYTKYKVRTNRADVQAEMMRIAQNLQNYKLVNHTYTGAKLDNNTVTENYPISGTAFYTINLYFSGDTYDHDNDSTTAVKSRLDVGDSSWQLEAVPIDGTIQEDNGTVKLNDLVQKCWTITTIVTPAAPPKPAVKSLPCTLSATSNWDGR</sequence>
<dbReference type="InterPro" id="IPR012902">
    <property type="entry name" value="N_methyl_site"/>
</dbReference>
<dbReference type="InterPro" id="IPR000983">
    <property type="entry name" value="Bac_GSPG_pilin"/>
</dbReference>
<keyword evidence="2" id="KW-1133">Transmembrane helix</keyword>
<dbReference type="Pfam" id="PF16732">
    <property type="entry name" value="ComP_DUS"/>
    <property type="match status" value="1"/>
</dbReference>